<organism evidence="1 2">
    <name type="scientific">Paraburkholderia solisilvae</name>
    <dbReference type="NCBI Taxonomy" id="624376"/>
    <lineage>
        <taxon>Bacteria</taxon>
        <taxon>Pseudomonadati</taxon>
        <taxon>Pseudomonadota</taxon>
        <taxon>Betaproteobacteria</taxon>
        <taxon>Burkholderiales</taxon>
        <taxon>Burkholderiaceae</taxon>
        <taxon>Paraburkholderia</taxon>
    </lineage>
</organism>
<proteinExistence type="predicted"/>
<keyword evidence="2" id="KW-1185">Reference proteome</keyword>
<name>A0A6J5DTM4_9BURK</name>
<evidence type="ECO:0000313" key="2">
    <source>
        <dbReference type="Proteomes" id="UP000494329"/>
    </source>
</evidence>
<sequence length="193" mass="21174">MTALSALSIGKWAHHSWLMRDTPIRGERALAEASTRLIAEYPQLGRIDFTQTLPCVGALPRAACARLFRVSAALACSRSLRRVVAGSAHLAFARNVAPHVLRKIQQHARGDADDLPVGAPLDFFDRRAMTAAGLALSLRGLSDGGEVQHMWLRLRMPREVVDAAQRFRAVDITIEAARALVDDAWQLMRGEAC</sequence>
<evidence type="ECO:0000313" key="1">
    <source>
        <dbReference type="EMBL" id="CAB3756844.1"/>
    </source>
</evidence>
<reference evidence="1 2" key="1">
    <citation type="submission" date="2020-04" db="EMBL/GenBank/DDBJ databases">
        <authorList>
            <person name="De Canck E."/>
        </authorList>
    </citation>
    <scope>NUCLEOTIDE SEQUENCE [LARGE SCALE GENOMIC DNA]</scope>
    <source>
        <strain evidence="1 2">LMG 29739</strain>
    </source>
</reference>
<dbReference type="Proteomes" id="UP000494329">
    <property type="component" value="Unassembled WGS sequence"/>
</dbReference>
<dbReference type="EMBL" id="CADIKF010000017">
    <property type="protein sequence ID" value="CAB3756844.1"/>
    <property type="molecule type" value="Genomic_DNA"/>
</dbReference>
<dbReference type="AlphaFoldDB" id="A0A6J5DTM4"/>
<protein>
    <submittedName>
        <fullName evidence="1">Uncharacterized protein</fullName>
    </submittedName>
</protein>
<accession>A0A6J5DTM4</accession>
<dbReference type="RefSeq" id="WP_175111276.1">
    <property type="nucleotide sequence ID" value="NZ_CADIKF010000017.1"/>
</dbReference>
<gene>
    <name evidence="1" type="ORF">LMG29739_02552</name>
</gene>